<reference evidence="2" key="1">
    <citation type="journal article" date="2019" name="Int. J. Syst. Evol. Microbiol.">
        <title>The Global Catalogue of Microorganisms (GCM) 10K type strain sequencing project: providing services to taxonomists for standard genome sequencing and annotation.</title>
        <authorList>
            <consortium name="The Broad Institute Genomics Platform"/>
            <consortium name="The Broad Institute Genome Sequencing Center for Infectious Disease"/>
            <person name="Wu L."/>
            <person name="Ma J."/>
        </authorList>
    </citation>
    <scope>NUCLEOTIDE SEQUENCE [LARGE SCALE GENOMIC DNA]</scope>
    <source>
        <strain evidence="2">CCUG 53903</strain>
    </source>
</reference>
<keyword evidence="2" id="KW-1185">Reference proteome</keyword>
<evidence type="ECO:0008006" key="3">
    <source>
        <dbReference type="Google" id="ProtNLM"/>
    </source>
</evidence>
<dbReference type="Proteomes" id="UP001596058">
    <property type="component" value="Unassembled WGS sequence"/>
</dbReference>
<sequence length="90" mass="10214">MTTQDRLNAFGDQLIHVHSWLRAEPARLRENVDLHLEGRAARPRDLRAELDGLAALMESHFTYEERKIVAALDTIGWDGTTPDFLRTGST</sequence>
<dbReference type="EMBL" id="JBHSPA010000119">
    <property type="protein sequence ID" value="MFC5835260.1"/>
    <property type="molecule type" value="Genomic_DNA"/>
</dbReference>
<comment type="caution">
    <text evidence="1">The sequence shown here is derived from an EMBL/GenBank/DDBJ whole genome shotgun (WGS) entry which is preliminary data.</text>
</comment>
<gene>
    <name evidence="1" type="ORF">ACFPZ3_66500</name>
</gene>
<dbReference type="Gene3D" id="1.20.120.520">
    <property type="entry name" value="nmb1532 protein domain like"/>
    <property type="match status" value="1"/>
</dbReference>
<accession>A0ABW1DDE8</accession>
<name>A0ABW1DDE8_9ACTN</name>
<evidence type="ECO:0000313" key="1">
    <source>
        <dbReference type="EMBL" id="MFC5835260.1"/>
    </source>
</evidence>
<proteinExistence type="predicted"/>
<dbReference type="RefSeq" id="WP_379524671.1">
    <property type="nucleotide sequence ID" value="NZ_JBHSPA010000119.1"/>
</dbReference>
<evidence type="ECO:0000313" key="2">
    <source>
        <dbReference type="Proteomes" id="UP001596058"/>
    </source>
</evidence>
<organism evidence="1 2">
    <name type="scientific">Nonomuraea insulae</name>
    <dbReference type="NCBI Taxonomy" id="1616787"/>
    <lineage>
        <taxon>Bacteria</taxon>
        <taxon>Bacillati</taxon>
        <taxon>Actinomycetota</taxon>
        <taxon>Actinomycetes</taxon>
        <taxon>Streptosporangiales</taxon>
        <taxon>Streptosporangiaceae</taxon>
        <taxon>Nonomuraea</taxon>
    </lineage>
</organism>
<protein>
    <recommendedName>
        <fullName evidence="3">Hemerythrin-like domain-containing protein</fullName>
    </recommendedName>
</protein>